<gene>
    <name evidence="3" type="ORF">ACHAWU_007256</name>
</gene>
<feature type="region of interest" description="Disordered" evidence="1">
    <location>
        <begin position="1"/>
        <end position="49"/>
    </location>
</feature>
<name>A0ABD3LX13_9STRA</name>
<dbReference type="PANTHER" id="PTHR35513:SF1">
    <property type="entry name" value="OS02G0158600 PROTEIN"/>
    <property type="match status" value="1"/>
</dbReference>
<organism evidence="3 4">
    <name type="scientific">Discostella pseudostelligera</name>
    <dbReference type="NCBI Taxonomy" id="259834"/>
    <lineage>
        <taxon>Eukaryota</taxon>
        <taxon>Sar</taxon>
        <taxon>Stramenopiles</taxon>
        <taxon>Ochrophyta</taxon>
        <taxon>Bacillariophyta</taxon>
        <taxon>Coscinodiscophyceae</taxon>
        <taxon>Thalassiosirophycidae</taxon>
        <taxon>Stephanodiscales</taxon>
        <taxon>Stephanodiscaceae</taxon>
        <taxon>Discostella</taxon>
    </lineage>
</organism>
<dbReference type="PANTHER" id="PTHR35513">
    <property type="entry name" value="OS02G0158600 PROTEIN"/>
    <property type="match status" value="1"/>
</dbReference>
<feature type="compositionally biased region" description="Low complexity" evidence="1">
    <location>
        <begin position="37"/>
        <end position="49"/>
    </location>
</feature>
<accession>A0ABD3LX13</accession>
<keyword evidence="4" id="KW-1185">Reference proteome</keyword>
<feature type="domain" description="C2HC zinc finger plants" evidence="2">
    <location>
        <begin position="191"/>
        <end position="236"/>
    </location>
</feature>
<evidence type="ECO:0000313" key="4">
    <source>
        <dbReference type="Proteomes" id="UP001530293"/>
    </source>
</evidence>
<dbReference type="AlphaFoldDB" id="A0ABD3LX13"/>
<dbReference type="Proteomes" id="UP001530293">
    <property type="component" value="Unassembled WGS sequence"/>
</dbReference>
<dbReference type="Pfam" id="PF25017">
    <property type="entry name" value="zf-C2HC_3"/>
    <property type="match status" value="1"/>
</dbReference>
<evidence type="ECO:0000259" key="2">
    <source>
        <dbReference type="Pfam" id="PF25017"/>
    </source>
</evidence>
<dbReference type="InterPro" id="IPR056971">
    <property type="entry name" value="Znf-C2HC_3"/>
</dbReference>
<evidence type="ECO:0000313" key="3">
    <source>
        <dbReference type="EMBL" id="KAL3756305.1"/>
    </source>
</evidence>
<reference evidence="3 4" key="1">
    <citation type="submission" date="2024-10" db="EMBL/GenBank/DDBJ databases">
        <title>Updated reference genomes for cyclostephanoid diatoms.</title>
        <authorList>
            <person name="Roberts W.R."/>
            <person name="Alverson A.J."/>
        </authorList>
    </citation>
    <scope>NUCLEOTIDE SEQUENCE [LARGE SCALE GENOMIC DNA]</scope>
    <source>
        <strain evidence="3 4">AJA232-27</strain>
    </source>
</reference>
<dbReference type="EMBL" id="JALLBG020000312">
    <property type="protein sequence ID" value="KAL3756305.1"/>
    <property type="molecule type" value="Genomic_DNA"/>
</dbReference>
<feature type="compositionally biased region" description="Polar residues" evidence="1">
    <location>
        <begin position="151"/>
        <end position="170"/>
    </location>
</feature>
<feature type="compositionally biased region" description="Polar residues" evidence="1">
    <location>
        <begin position="1"/>
        <end position="11"/>
    </location>
</feature>
<protein>
    <recommendedName>
        <fullName evidence="2">C2HC zinc finger plants domain-containing protein</fullName>
    </recommendedName>
</protein>
<comment type="caution">
    <text evidence="3">The sequence shown here is derived from an EMBL/GenBank/DDBJ whole genome shotgun (WGS) entry which is preliminary data.</text>
</comment>
<evidence type="ECO:0000256" key="1">
    <source>
        <dbReference type="SAM" id="MobiDB-lite"/>
    </source>
</evidence>
<feature type="region of interest" description="Disordered" evidence="1">
    <location>
        <begin position="148"/>
        <end position="170"/>
    </location>
</feature>
<sequence>MNMTLQTADGRQQQQCPPAPPSSPAESQQRIADDGSHSSSQYHQQQHLHHPLPQQQIANLLQFAQTSYTTNPTDALSALMDALTLSTGTNVAALHAMDRIRSELGNVVADCVVAGSSRSSSRNSANGNHGTSFHCTTTQTREQFSLRHQVDTNQQQQLPQHESSSPASPLSTIEMTHRAMTIVQEMLNDTSTILYAQGRQHLLQQAMEDGSSIVCSNCGDMISRERWRQHAEYWCRGLVTEECYAEEDEDEGMEL</sequence>
<proteinExistence type="predicted"/>